<dbReference type="Proteomes" id="UP001221757">
    <property type="component" value="Unassembled WGS sequence"/>
</dbReference>
<evidence type="ECO:0000313" key="2">
    <source>
        <dbReference type="Proteomes" id="UP001221757"/>
    </source>
</evidence>
<evidence type="ECO:0000313" key="1">
    <source>
        <dbReference type="EMBL" id="KAJ7616245.1"/>
    </source>
</evidence>
<accession>A0AAD7BBP5</accession>
<gene>
    <name evidence="1" type="ORF">B0H17DRAFT_1152727</name>
</gene>
<organism evidence="1 2">
    <name type="scientific">Mycena rosella</name>
    <name type="common">Pink bonnet</name>
    <name type="synonym">Agaricus rosellus</name>
    <dbReference type="NCBI Taxonomy" id="1033263"/>
    <lineage>
        <taxon>Eukaryota</taxon>
        <taxon>Fungi</taxon>
        <taxon>Dikarya</taxon>
        <taxon>Basidiomycota</taxon>
        <taxon>Agaricomycotina</taxon>
        <taxon>Agaricomycetes</taxon>
        <taxon>Agaricomycetidae</taxon>
        <taxon>Agaricales</taxon>
        <taxon>Marasmiineae</taxon>
        <taxon>Mycenaceae</taxon>
        <taxon>Mycena</taxon>
    </lineage>
</organism>
<name>A0AAD7BBP5_MYCRO</name>
<comment type="caution">
    <text evidence="1">The sequence shown here is derived from an EMBL/GenBank/DDBJ whole genome shotgun (WGS) entry which is preliminary data.</text>
</comment>
<protein>
    <submittedName>
        <fullName evidence="1">Uncharacterized protein</fullName>
    </submittedName>
</protein>
<dbReference type="EMBL" id="JARKIE010000818">
    <property type="protein sequence ID" value="KAJ7616245.1"/>
    <property type="molecule type" value="Genomic_DNA"/>
</dbReference>
<keyword evidence="2" id="KW-1185">Reference proteome</keyword>
<reference evidence="1" key="1">
    <citation type="submission" date="2023-03" db="EMBL/GenBank/DDBJ databases">
        <title>Massive genome expansion in bonnet fungi (Mycena s.s.) driven by repeated elements and novel gene families across ecological guilds.</title>
        <authorList>
            <consortium name="Lawrence Berkeley National Laboratory"/>
            <person name="Harder C.B."/>
            <person name="Miyauchi S."/>
            <person name="Viragh M."/>
            <person name="Kuo A."/>
            <person name="Thoen E."/>
            <person name="Andreopoulos B."/>
            <person name="Lu D."/>
            <person name="Skrede I."/>
            <person name="Drula E."/>
            <person name="Henrissat B."/>
            <person name="Morin E."/>
            <person name="Kohler A."/>
            <person name="Barry K."/>
            <person name="LaButti K."/>
            <person name="Morin E."/>
            <person name="Salamov A."/>
            <person name="Lipzen A."/>
            <person name="Mereny Z."/>
            <person name="Hegedus B."/>
            <person name="Baldrian P."/>
            <person name="Stursova M."/>
            <person name="Weitz H."/>
            <person name="Taylor A."/>
            <person name="Grigoriev I.V."/>
            <person name="Nagy L.G."/>
            <person name="Martin F."/>
            <person name="Kauserud H."/>
        </authorList>
    </citation>
    <scope>NUCLEOTIDE SEQUENCE</scope>
    <source>
        <strain evidence="1">CBHHK067</strain>
    </source>
</reference>
<sequence>MASKSVLKRGITAWDASMTSNLERFLEIFDRAVKYPEQTGAYFNSTLSQLEICFTSAPISVIALHEAWCLWNTLPLDGDGILQGVANDLVLTMSQFTLSKMECAFVTGACTLTGTEISPLFAATTDSATVAVTDSTAIVMKDSFNRAHCSLVKSAPNRAVESMPIWHNKLNVATIQPPMNMTNRQCSRRRWLLLDVAFFRKGVGTGGVNFGY</sequence>
<dbReference type="AlphaFoldDB" id="A0AAD7BBP5"/>
<proteinExistence type="predicted"/>